<dbReference type="GO" id="GO:0031514">
    <property type="term" value="C:motile cilium"/>
    <property type="evidence" value="ECO:0007669"/>
    <property type="project" value="TreeGrafter"/>
</dbReference>
<dbReference type="EMBL" id="QBLH01003046">
    <property type="protein sequence ID" value="TGZ45818.1"/>
    <property type="molecule type" value="Genomic_DNA"/>
</dbReference>
<evidence type="ECO:0000259" key="3">
    <source>
        <dbReference type="Pfam" id="PF25789"/>
    </source>
</evidence>
<keyword evidence="1" id="KW-0175">Coiled coil</keyword>
<protein>
    <submittedName>
        <fullName evidence="5">Uncharacterized protein</fullName>
    </submittedName>
</protein>
<evidence type="ECO:0000259" key="4">
    <source>
        <dbReference type="Pfam" id="PF25805"/>
    </source>
</evidence>
<feature type="domain" description="IQ motif and ubiquitin-like" evidence="4">
    <location>
        <begin position="953"/>
        <end position="1067"/>
    </location>
</feature>
<dbReference type="GO" id="GO:0030317">
    <property type="term" value="P:flagellated sperm motility"/>
    <property type="evidence" value="ECO:0007669"/>
    <property type="project" value="TreeGrafter"/>
</dbReference>
<keyword evidence="6" id="KW-1185">Reference proteome</keyword>
<dbReference type="InterPro" id="IPR057983">
    <property type="entry name" value="NAA35-like_N"/>
</dbReference>
<dbReference type="InterPro" id="IPR057982">
    <property type="entry name" value="TPR_NAA35"/>
</dbReference>
<gene>
    <name evidence="5" type="ORF">DBV15_02629</name>
</gene>
<dbReference type="GO" id="GO:0060271">
    <property type="term" value="P:cilium assembly"/>
    <property type="evidence" value="ECO:0007669"/>
    <property type="project" value="TreeGrafter"/>
</dbReference>
<dbReference type="Proteomes" id="UP000310200">
    <property type="component" value="Unassembled WGS sequence"/>
</dbReference>
<feature type="domain" description="IQ motif and ubiquitin-like" evidence="4">
    <location>
        <begin position="1524"/>
        <end position="1637"/>
    </location>
</feature>
<feature type="domain" description="NAA35-like TPR repeats" evidence="3">
    <location>
        <begin position="359"/>
        <end position="740"/>
    </location>
</feature>
<dbReference type="PANTHER" id="PTHR21074">
    <property type="entry name" value="IQ AND UBIQUITIN-LIKE DOMAIN-CONTAINING PROTEIN"/>
    <property type="match status" value="1"/>
</dbReference>
<dbReference type="InterPro" id="IPR057887">
    <property type="entry name" value="IQUB_helical"/>
</dbReference>
<dbReference type="InterPro" id="IPR037695">
    <property type="entry name" value="IQUB"/>
</dbReference>
<dbReference type="STRING" id="300112.A0A4S2KE43"/>
<dbReference type="GO" id="GO:0031417">
    <property type="term" value="C:NatC complex"/>
    <property type="evidence" value="ECO:0007669"/>
    <property type="project" value="InterPro"/>
</dbReference>
<feature type="coiled-coil region" evidence="1">
    <location>
        <begin position="851"/>
        <end position="878"/>
    </location>
</feature>
<dbReference type="Pfam" id="PF25789">
    <property type="entry name" value="TPR_NAA35"/>
    <property type="match status" value="1"/>
</dbReference>
<organism evidence="5 6">
    <name type="scientific">Temnothorax longispinosus</name>
    <dbReference type="NCBI Taxonomy" id="300112"/>
    <lineage>
        <taxon>Eukaryota</taxon>
        <taxon>Metazoa</taxon>
        <taxon>Ecdysozoa</taxon>
        <taxon>Arthropoda</taxon>
        <taxon>Hexapoda</taxon>
        <taxon>Insecta</taxon>
        <taxon>Pterygota</taxon>
        <taxon>Neoptera</taxon>
        <taxon>Endopterygota</taxon>
        <taxon>Hymenoptera</taxon>
        <taxon>Apocrita</taxon>
        <taxon>Aculeata</taxon>
        <taxon>Formicoidea</taxon>
        <taxon>Formicidae</taxon>
        <taxon>Myrmicinae</taxon>
        <taxon>Temnothorax</taxon>
    </lineage>
</organism>
<evidence type="ECO:0000259" key="2">
    <source>
        <dbReference type="Pfam" id="PF04112"/>
    </source>
</evidence>
<name>A0A4S2KE43_9HYME</name>
<dbReference type="SMART" id="SM00015">
    <property type="entry name" value="IQ"/>
    <property type="match status" value="2"/>
</dbReference>
<evidence type="ECO:0000313" key="6">
    <source>
        <dbReference type="Proteomes" id="UP000310200"/>
    </source>
</evidence>
<proteinExistence type="predicted"/>
<comment type="caution">
    <text evidence="5">The sequence shown here is derived from an EMBL/GenBank/DDBJ whole genome shotgun (WGS) entry which is preliminary data.</text>
</comment>
<dbReference type="GO" id="GO:0001669">
    <property type="term" value="C:acrosomal vesicle"/>
    <property type="evidence" value="ECO:0007669"/>
    <property type="project" value="TreeGrafter"/>
</dbReference>
<dbReference type="Pfam" id="PF04112">
    <property type="entry name" value="Mak10"/>
    <property type="match status" value="1"/>
</dbReference>
<feature type="domain" description="NAA35-like N-terminal" evidence="2">
    <location>
        <begin position="73"/>
        <end position="220"/>
    </location>
</feature>
<sequence length="1833" mass="213420">MRTFGATGNGVVQSDICDEVTEYKSSTIMATTVEDQNSIDMNEDKDLSFDQVAHNWVDITQEFFEAITELELGELLHDELFGLFEAMSAIEMMDPKMDAGMLCNRGNNKPCTFTQAVDSGAIKLDNFTPAEIIGIIDSTYACIVSWLEGHSLAQTVFTNLYLHQPAQILDKPLKTFCYAVYKIIEIIKDCINKALVFEEEDFQSVTYGYRLQQDITEQKTISMLREVEEELHRKSRIKLVDVESEKEYNDGIALYARIRFTKMFYQVLTLMGRKQQLQQNLSDCQRLLSNCSDMLNIMISTVVRGEKADEVSNHPNIMGFDPMVNQRLLPPTFPRYTKIKPRIDALEYLSELINRFKMVTKITSHIGFHAALDFFLEFSRQSPCILSRSMLQIVYLPITNRVFGVHNFADVLRDAARNFIAPPVLLPKSTLLQNHQAKEYVDSFLSHCVGLFGNLLQLSGHNRARQRDKLAHLLEDFATLQDEAERVDGYLHTLSLKSDTPRPHLACFGTWILYHTLRVMVMYLLSGFELELYSVHEYHYIFWYLYEFLYGWLVSAITRADTFLAEQDVHNDTHKGRSKKSSKNKKKKSTPRPYNLEILMYQALQNICGGYYKALVGFRMDEKIPLPEIQFDSERVRYEHRLLPFSSLLTPPPVHYQEFLDMTNAQMHKRNEKVTSEIQYVAGCRHFHQARNMLERALLLYPSNNLIENEINNLLKVAKTNFVVLKLLADGHKKDSKEPPPYLGGWRHKITGVEYVNATSQTGPLSKGGPVKNAYSRAVQCVQTNDRATQSLRHRATQMWREDYYVPNEADKYKTVKSYESYVDMHLRLNLDRHARVIQRNYRAYRWRKYIKECAQAYRDMIDKCKRYEEEKAIANKLRHKQNILRQIYPRSRADFDMLYNLVEGWRIDRLKDIKSRLFKAGQGAESCMILEKTVEMLNHIDKHKQAIKRSYRKQRALRFLTVNCKPIRWSGYKGKLVEMITIKIQKAREFREIYNALNNRDVSAEERMKLLITLRKAVEMHNCVEALDLLSLLDQEIALLNRKIEGLSLDYLNERITHTYLNFVRMYGICGCECVTRDSKDNELREPLETETKLCRNCLKLLPIRRFLIHTRMKKLSICKSCNSLSRRNIAHVDYEPYMFILNCVRAEEERRGSASALAFMMQEQDIYHLVNHIWQGQSAVSKTRDLFILRMVRYQKDVEWAPWNCILLTKDEADMHYYIDDLAAIYSEHLISQIDLRHQIAKNYFKQLIIFEKDFRESCRFSKIQNGIKYKPPVTVENYEPSKKYKLREGIYTTRSPDPFLGGWRNTVTGLIYHNACTQTRSGADGGTRSRITQTVAVVDTVTDVVHDQAVQVEAMQFLPDIRDKIIAPGNSSFGKLPASVEEVKSSSRQKNSRILDSVVKIQKCYRAYRARVAARANALEVIDVAQRDEANVTEHAGRSQALSVYSATDFVILNRCPPRTSSDFESLYNLLDRWRILETERASLTLLGSSRVANCGLILSKEVELLRAIDSMKTAVRLKYREQKRHRFLDELSRPITWQDSRGRPILVDTLRIQRARQHKNVYASLSNENLSIPERIDLLHDLKYIADMHTCSQSHELVYLIDQELDLLMCRVDTSRLNWLRNRLKLSFLRLARNTLQGDIEEDAHLFDWSDTSITRLCRTCGRLLSLEKFPRERRLRSSSCVYCTSMRTRKSPRIVYEPYERILWEVRRFEARMGCYGSLAFVVGAKVICRLVNKVWHGRSGISECDDLDELRLTRFRREHEWAPWNSLLLTKTEAAIHHGIADIESFYDSSLLQKFYMKNLQAKVHFESISQARRNIVTPSSSMEDQY</sequence>
<dbReference type="Pfam" id="PF25805">
    <property type="entry name" value="IQUB"/>
    <property type="match status" value="2"/>
</dbReference>
<dbReference type="PANTHER" id="PTHR21074:SF0">
    <property type="entry name" value="IQ AND UBIQUITIN-LIKE DOMAIN-CONTAINING PROTEIN"/>
    <property type="match status" value="1"/>
</dbReference>
<evidence type="ECO:0000313" key="5">
    <source>
        <dbReference type="EMBL" id="TGZ45818.1"/>
    </source>
</evidence>
<evidence type="ECO:0000256" key="1">
    <source>
        <dbReference type="SAM" id="Coils"/>
    </source>
</evidence>
<reference evidence="5 6" key="1">
    <citation type="journal article" date="2019" name="Philos. Trans. R. Soc. Lond., B, Biol. Sci.">
        <title>Ant behaviour and brain gene expression of defending hosts depend on the ecological success of the intruding social parasite.</title>
        <authorList>
            <person name="Kaur R."/>
            <person name="Stoldt M."/>
            <person name="Jongepier E."/>
            <person name="Feldmeyer B."/>
            <person name="Menzel F."/>
            <person name="Bornberg-Bauer E."/>
            <person name="Foitzik S."/>
        </authorList>
    </citation>
    <scope>NUCLEOTIDE SEQUENCE [LARGE SCALE GENOMIC DNA]</scope>
    <source>
        <tissue evidence="5">Whole body</tissue>
    </source>
</reference>
<accession>A0A4S2KE43</accession>
<dbReference type="InterPro" id="IPR000048">
    <property type="entry name" value="IQ_motif_EF-hand-BS"/>
</dbReference>